<protein>
    <recommendedName>
        <fullName evidence="5">Methyltransferase type 11 domain-containing protein</fullName>
    </recommendedName>
</protein>
<keyword evidence="1" id="KW-0489">Methyltransferase</keyword>
<accession>E9L1R4</accession>
<gene>
    <name evidence="4" type="ORF">CA915-22</name>
</gene>
<dbReference type="AlphaFoldDB" id="E9L1R4"/>
<reference evidence="4" key="1">
    <citation type="journal article" date="2010" name="J. Am. Chem. Soc.">
        <title>Tailoring enzyme-rich environmental DNA clones: a source of enzymes for generating libraries of unnatural natural products.</title>
        <authorList>
            <person name="Banik J.J."/>
            <person name="Craig J.W."/>
            <person name="Calle P.Y."/>
            <person name="Brady S.F."/>
        </authorList>
    </citation>
    <scope>NUCLEOTIDE SEQUENCE</scope>
</reference>
<dbReference type="GO" id="GO:0008168">
    <property type="term" value="F:methyltransferase activity"/>
    <property type="evidence" value="ECO:0007669"/>
    <property type="project" value="UniProtKB-KW"/>
</dbReference>
<dbReference type="EMBL" id="HM486076">
    <property type="protein sequence ID" value="ADU56143.1"/>
    <property type="molecule type" value="Genomic_DNA"/>
</dbReference>
<dbReference type="CDD" id="cd02440">
    <property type="entry name" value="AdoMet_MTases"/>
    <property type="match status" value="1"/>
</dbReference>
<proteinExistence type="predicted"/>
<evidence type="ECO:0000313" key="4">
    <source>
        <dbReference type="EMBL" id="ADU56143.1"/>
    </source>
</evidence>
<name>E9L1R4_9ZZZZ</name>
<evidence type="ECO:0000256" key="3">
    <source>
        <dbReference type="SAM" id="MobiDB-lite"/>
    </source>
</evidence>
<dbReference type="PANTHER" id="PTHR44942">
    <property type="entry name" value="METHYLTRANSF_11 DOMAIN-CONTAINING PROTEIN"/>
    <property type="match status" value="1"/>
</dbReference>
<dbReference type="InterPro" id="IPR051052">
    <property type="entry name" value="Diverse_substrate_MTase"/>
</dbReference>
<dbReference type="SUPFAM" id="SSF53335">
    <property type="entry name" value="S-adenosyl-L-methionine-dependent methyltransferases"/>
    <property type="match status" value="1"/>
</dbReference>
<dbReference type="GO" id="GO:0032259">
    <property type="term" value="P:methylation"/>
    <property type="evidence" value="ECO:0007669"/>
    <property type="project" value="UniProtKB-KW"/>
</dbReference>
<evidence type="ECO:0008006" key="5">
    <source>
        <dbReference type="Google" id="ProtNLM"/>
    </source>
</evidence>
<evidence type="ECO:0000256" key="2">
    <source>
        <dbReference type="ARBA" id="ARBA00022679"/>
    </source>
</evidence>
<dbReference type="Pfam" id="PF13489">
    <property type="entry name" value="Methyltransf_23"/>
    <property type="match status" value="1"/>
</dbReference>
<dbReference type="InterPro" id="IPR029063">
    <property type="entry name" value="SAM-dependent_MTases_sf"/>
</dbReference>
<keyword evidence="2" id="KW-0808">Transferase</keyword>
<dbReference type="PANTHER" id="PTHR44942:SF4">
    <property type="entry name" value="METHYLTRANSFERASE TYPE 11 DOMAIN-CONTAINING PROTEIN"/>
    <property type="match status" value="1"/>
</dbReference>
<feature type="region of interest" description="Disordered" evidence="3">
    <location>
        <begin position="165"/>
        <end position="186"/>
    </location>
</feature>
<sequence>MSELAPEAHENRQMAQWFGLDAARYDRARPTYPDALIDRIVALSPGKRFVDVGCGTGISSRPFQAAGCTVLGVEPDARMAAFARGRGLDVEVARFEDWDPAGRVFDAVVSGTAWHWVDPLAGARKVAGALAPHGLLALFDNAFEIPPAVMAAQAEAYRRAVPESSFQEPAAVDRGESDAESQAERIHSRQYVRSAEAIRQAGAFGPPEDLRFAWDRTYTRDEWLDVLPTQGGLHHLPEDARARFLEHVGAAIDEIGGTFTVKYTTAGITAIRR</sequence>
<organism evidence="4">
    <name type="scientific">uncultured organism CA915</name>
    <dbReference type="NCBI Taxonomy" id="941422"/>
    <lineage>
        <taxon>unclassified sequences</taxon>
        <taxon>environmental samples</taxon>
    </lineage>
</organism>
<feature type="compositionally biased region" description="Basic and acidic residues" evidence="3">
    <location>
        <begin position="171"/>
        <end position="186"/>
    </location>
</feature>
<evidence type="ECO:0000256" key="1">
    <source>
        <dbReference type="ARBA" id="ARBA00022603"/>
    </source>
</evidence>
<dbReference type="Gene3D" id="3.40.50.150">
    <property type="entry name" value="Vaccinia Virus protein VP39"/>
    <property type="match status" value="1"/>
</dbReference>